<dbReference type="GO" id="GO:0005829">
    <property type="term" value="C:cytosol"/>
    <property type="evidence" value="ECO:0007669"/>
    <property type="project" value="TreeGrafter"/>
</dbReference>
<dbReference type="PROSITE" id="PS00496">
    <property type="entry name" value="PII_GLNB_UMP"/>
    <property type="match status" value="1"/>
</dbReference>
<comment type="subunit">
    <text evidence="1">Homotrimer.</text>
</comment>
<accession>A0A2N9Y581</accession>
<evidence type="ECO:0000256" key="8">
    <source>
        <dbReference type="RuleBase" id="RU003936"/>
    </source>
</evidence>
<dbReference type="GO" id="GO:0006808">
    <property type="term" value="P:regulation of nitrogen utilization"/>
    <property type="evidence" value="ECO:0007669"/>
    <property type="project" value="InterPro"/>
</dbReference>
<keyword evidence="3" id="KW-0547">Nucleotide-binding</keyword>
<evidence type="ECO:0000313" key="10">
    <source>
        <dbReference type="Proteomes" id="UP000231094"/>
    </source>
</evidence>
<dbReference type="InterPro" id="IPR015867">
    <property type="entry name" value="N-reg_PII/ATP_PRibTrfase_C"/>
</dbReference>
<proteinExistence type="inferred from homology"/>
<evidence type="ECO:0000256" key="7">
    <source>
        <dbReference type="PIRSR" id="PIRSR602187-50"/>
    </source>
</evidence>
<dbReference type="FunFam" id="3.30.70.120:FF:000001">
    <property type="entry name" value="Nitrogen regulatory protein P-II"/>
    <property type="match status" value="1"/>
</dbReference>
<keyword evidence="4" id="KW-0805">Transcription regulation</keyword>
<keyword evidence="5" id="KW-0804">Transcription</keyword>
<sequence length="112" mass="12298">MKKITAMIKPFKLDDVREALAEIGVQGMTVSEVKGFGRQKGHTEIYRGAEYEVDFLPKIKIEIVLADELVERAVEVIMTCARTGKVGDGKIFVSAVEQVVRIRTGESGSDAV</sequence>
<dbReference type="GO" id="GO:0030234">
    <property type="term" value="F:enzyme regulator activity"/>
    <property type="evidence" value="ECO:0007669"/>
    <property type="project" value="InterPro"/>
</dbReference>
<dbReference type="PIRSF" id="PIRSF039144">
    <property type="entry name" value="GlnB"/>
    <property type="match status" value="1"/>
</dbReference>
<dbReference type="PRINTS" id="PR00340">
    <property type="entry name" value="PIIGLNB"/>
</dbReference>
<gene>
    <name evidence="9" type="ORF">BHC47_11225</name>
</gene>
<dbReference type="AlphaFoldDB" id="A0A2N9Y581"/>
<evidence type="ECO:0000256" key="3">
    <source>
        <dbReference type="ARBA" id="ARBA00022741"/>
    </source>
</evidence>
<comment type="similarity">
    <text evidence="8">Belongs to the P(II) protein family.</text>
</comment>
<evidence type="ECO:0000256" key="5">
    <source>
        <dbReference type="ARBA" id="ARBA00023163"/>
    </source>
</evidence>
<protein>
    <submittedName>
        <fullName evidence="9">Transcriptional regulator</fullName>
    </submittedName>
</protein>
<dbReference type="Proteomes" id="UP000231094">
    <property type="component" value="Unassembled WGS sequence"/>
</dbReference>
<dbReference type="SMART" id="SM00938">
    <property type="entry name" value="P-II"/>
    <property type="match status" value="1"/>
</dbReference>
<feature type="modified residue" description="O-UMP-tyrosine" evidence="6">
    <location>
        <position position="51"/>
    </location>
</feature>
<dbReference type="Pfam" id="PF00543">
    <property type="entry name" value="P-II"/>
    <property type="match status" value="1"/>
</dbReference>
<dbReference type="RefSeq" id="WP_100116898.1">
    <property type="nucleotide sequence ID" value="NZ_MEIV01000030.1"/>
</dbReference>
<dbReference type="InterPro" id="IPR002187">
    <property type="entry name" value="N-reg_PII"/>
</dbReference>
<organism evidence="9 10">
    <name type="scientific">Snodgrassella alvi</name>
    <dbReference type="NCBI Taxonomy" id="1196083"/>
    <lineage>
        <taxon>Bacteria</taxon>
        <taxon>Pseudomonadati</taxon>
        <taxon>Pseudomonadota</taxon>
        <taxon>Betaproteobacteria</taxon>
        <taxon>Neisseriales</taxon>
        <taxon>Neisseriaceae</taxon>
        <taxon>Snodgrassella</taxon>
    </lineage>
</organism>
<dbReference type="InterPro" id="IPR011322">
    <property type="entry name" value="N-reg_PII-like_a/b"/>
</dbReference>
<evidence type="ECO:0000256" key="4">
    <source>
        <dbReference type="ARBA" id="ARBA00023015"/>
    </source>
</evidence>
<evidence type="ECO:0000256" key="1">
    <source>
        <dbReference type="ARBA" id="ARBA00011233"/>
    </source>
</evidence>
<keyword evidence="2 7" id="KW-0597">Phosphoprotein</keyword>
<name>A0A2N9Y581_9NEIS</name>
<dbReference type="PROSITE" id="PS00638">
    <property type="entry name" value="PII_GLNB_CTER"/>
    <property type="match status" value="1"/>
</dbReference>
<dbReference type="PANTHER" id="PTHR30115">
    <property type="entry name" value="NITROGEN REGULATORY PROTEIN P-II"/>
    <property type="match status" value="1"/>
</dbReference>
<dbReference type="EMBL" id="MEIV01000030">
    <property type="protein sequence ID" value="PIT63415.1"/>
    <property type="molecule type" value="Genomic_DNA"/>
</dbReference>
<evidence type="ECO:0000313" key="9">
    <source>
        <dbReference type="EMBL" id="PIT63415.1"/>
    </source>
</evidence>
<comment type="caution">
    <text evidence="9">The sequence shown here is derived from an EMBL/GenBank/DDBJ whole genome shotgun (WGS) entry which is preliminary data.</text>
</comment>
<dbReference type="GO" id="GO:0005524">
    <property type="term" value="F:ATP binding"/>
    <property type="evidence" value="ECO:0007669"/>
    <property type="project" value="TreeGrafter"/>
</dbReference>
<dbReference type="PANTHER" id="PTHR30115:SF11">
    <property type="entry name" value="NITROGEN REGULATORY PROTEIN P-II HOMOLOG"/>
    <property type="match status" value="1"/>
</dbReference>
<dbReference type="InterPro" id="IPR017918">
    <property type="entry name" value="N-reg_PII_CS"/>
</dbReference>
<dbReference type="SUPFAM" id="SSF54913">
    <property type="entry name" value="GlnB-like"/>
    <property type="match status" value="1"/>
</dbReference>
<dbReference type="Gene3D" id="3.30.70.120">
    <property type="match status" value="1"/>
</dbReference>
<reference evidence="9 10" key="1">
    <citation type="journal article" date="2017" name="MBio">
        <title>Type VI secretion-mediated competition in the bee gut microbiome.</title>
        <authorList>
            <person name="Steele M.I."/>
            <person name="Kwong W.K."/>
            <person name="Powell J.E."/>
            <person name="Whiteley M."/>
            <person name="Moran N.A."/>
        </authorList>
    </citation>
    <scope>NUCLEOTIDE SEQUENCE [LARGE SCALE GENOMIC DNA]</scope>
    <source>
        <strain evidence="9 10">PEB0171</strain>
    </source>
</reference>
<evidence type="ECO:0000256" key="6">
    <source>
        <dbReference type="PIRSR" id="PIRSR039144-50"/>
    </source>
</evidence>
<evidence type="ECO:0000256" key="2">
    <source>
        <dbReference type="ARBA" id="ARBA00022553"/>
    </source>
</evidence>
<dbReference type="InterPro" id="IPR002332">
    <property type="entry name" value="N-reg_PII_urydylation_site"/>
</dbReference>
<dbReference type="PROSITE" id="PS51343">
    <property type="entry name" value="PII_GLNB_DOM"/>
    <property type="match status" value="1"/>
</dbReference>